<keyword evidence="3" id="KW-0731">Sigma factor</keyword>
<evidence type="ECO:0000256" key="1">
    <source>
        <dbReference type="ARBA" id="ARBA00010641"/>
    </source>
</evidence>
<dbReference type="Pfam" id="PF13490">
    <property type="entry name" value="zf-HC2"/>
    <property type="match status" value="1"/>
</dbReference>
<sequence length="790" mass="81202">MTDEYALGPGAPPAELSDADLIAAVRAGDTGAFALLYRGHVEAARRMTRTLARDPADVEDLVAEAFAKLLATLEDGGGPASAFRPYLLTTIRRLFYDRTRKARREAVTDDPEAHDPGVPFVDTAVQGMEYAFVARAFARLPEHWQTVLWHTEVEGETPAELAPRLGLTPNGVAAMAYRARERLRQHYLQEHIAADPADECRWALERLGAYVRDGLSRRDNGRVKAHLDDCHRCHLLFVELAEVNAGMGEVLAGALLASSAGAYLGIASGSGGTALGLLGRLARRRSVQAAAGGATVAAAAAALAIVLTGQPTPVAGPRPSPSPVVPAPPPAEPPSPVVPPASTPPPPPPTFAAPPAPSPPASPTPGVATMEARLEPVGTLVRGRPGVLALTVVHAGQPGGSGGGYPERAVPPPAGTGPLTAQVTLPRGVSLRTGPAGDGWQCAAATGGARCGRSSLGAGGTTHAYLPVDVSDSAAEETPRVRLTAPGARATDATAPAGVRASGLPAVFAGTAPATLAIGGNSLLSCGGISLTCPDARSGQRAADNGDYHMTRYAQRNAPAGHPYGAAVSGATIPVRGKVLWAGLYWSGTGHRPNEPVARLHAPGAEGYVPVPATRVDTASDPDLGRTYQASAEVTSLVRGSRGGTWWVAVDRDDLAGGYNAYGGWALLLVVDTGGPQRTVAVFDGFTPVAREGSYTSPLWGTPGDATVGLVAWEGDRTLTGERLTLGGTVIGGDNVAQSRSDGTPEGWHTLGTDARVLPARLRSASTLTVSSTTDAWLLGPVALVSPARS</sequence>
<dbReference type="RefSeq" id="WP_377251607.1">
    <property type="nucleotide sequence ID" value="NZ_JBHLUH010000025.1"/>
</dbReference>
<dbReference type="InterPro" id="IPR007627">
    <property type="entry name" value="RNA_pol_sigma70_r2"/>
</dbReference>
<proteinExistence type="inferred from homology"/>
<organism evidence="10 11">
    <name type="scientific">Phytohabitans kaempferiae</name>
    <dbReference type="NCBI Taxonomy" id="1620943"/>
    <lineage>
        <taxon>Bacteria</taxon>
        <taxon>Bacillati</taxon>
        <taxon>Actinomycetota</taxon>
        <taxon>Actinomycetes</taxon>
        <taxon>Micromonosporales</taxon>
        <taxon>Micromonosporaceae</taxon>
    </lineage>
</organism>
<keyword evidence="7" id="KW-0812">Transmembrane</keyword>
<dbReference type="PANTHER" id="PTHR43133:SF8">
    <property type="entry name" value="RNA POLYMERASE SIGMA FACTOR HI_1459-RELATED"/>
    <property type="match status" value="1"/>
</dbReference>
<evidence type="ECO:0000256" key="4">
    <source>
        <dbReference type="ARBA" id="ARBA00023125"/>
    </source>
</evidence>
<keyword evidence="5" id="KW-0804">Transcription</keyword>
<keyword evidence="7" id="KW-0472">Membrane</keyword>
<dbReference type="InterPro" id="IPR027383">
    <property type="entry name" value="Znf_put"/>
</dbReference>
<dbReference type="InterPro" id="IPR014284">
    <property type="entry name" value="RNA_pol_sigma-70_dom"/>
</dbReference>
<accession>A0ABV6M3X1</accession>
<dbReference type="SUPFAM" id="SSF88659">
    <property type="entry name" value="Sigma3 and sigma4 domains of RNA polymerase sigma factors"/>
    <property type="match status" value="1"/>
</dbReference>
<evidence type="ECO:0000256" key="7">
    <source>
        <dbReference type="SAM" id="Phobius"/>
    </source>
</evidence>
<comment type="similarity">
    <text evidence="1">Belongs to the sigma-70 factor family. ECF subfamily.</text>
</comment>
<evidence type="ECO:0000256" key="5">
    <source>
        <dbReference type="ARBA" id="ARBA00023163"/>
    </source>
</evidence>
<evidence type="ECO:0000259" key="9">
    <source>
        <dbReference type="Pfam" id="PF13490"/>
    </source>
</evidence>
<evidence type="ECO:0000256" key="6">
    <source>
        <dbReference type="SAM" id="MobiDB-lite"/>
    </source>
</evidence>
<dbReference type="InterPro" id="IPR036388">
    <property type="entry name" value="WH-like_DNA-bd_sf"/>
</dbReference>
<feature type="compositionally biased region" description="Pro residues" evidence="6">
    <location>
        <begin position="314"/>
        <end position="363"/>
    </location>
</feature>
<dbReference type="InterPro" id="IPR039425">
    <property type="entry name" value="RNA_pol_sigma-70-like"/>
</dbReference>
<feature type="transmembrane region" description="Helical" evidence="7">
    <location>
        <begin position="250"/>
        <end position="278"/>
    </location>
</feature>
<keyword evidence="11" id="KW-1185">Reference proteome</keyword>
<evidence type="ECO:0000259" key="8">
    <source>
        <dbReference type="Pfam" id="PF04542"/>
    </source>
</evidence>
<feature type="region of interest" description="Disordered" evidence="6">
    <location>
        <begin position="313"/>
        <end position="367"/>
    </location>
</feature>
<feature type="domain" description="Putative zinc-finger" evidence="9">
    <location>
        <begin position="200"/>
        <end position="234"/>
    </location>
</feature>
<evidence type="ECO:0000313" key="11">
    <source>
        <dbReference type="Proteomes" id="UP001589867"/>
    </source>
</evidence>
<dbReference type="Proteomes" id="UP001589867">
    <property type="component" value="Unassembled WGS sequence"/>
</dbReference>
<reference evidence="10 11" key="1">
    <citation type="submission" date="2024-09" db="EMBL/GenBank/DDBJ databases">
        <authorList>
            <person name="Sun Q."/>
            <person name="Mori K."/>
        </authorList>
    </citation>
    <scope>NUCLEOTIDE SEQUENCE [LARGE SCALE GENOMIC DNA]</scope>
    <source>
        <strain evidence="10 11">TBRC 3947</strain>
    </source>
</reference>
<dbReference type="Pfam" id="PF04542">
    <property type="entry name" value="Sigma70_r2"/>
    <property type="match status" value="1"/>
</dbReference>
<dbReference type="Gene3D" id="1.10.10.1320">
    <property type="entry name" value="Anti-sigma factor, zinc-finger domain"/>
    <property type="match status" value="1"/>
</dbReference>
<gene>
    <name evidence="10" type="ORF">ACFFIA_15910</name>
</gene>
<keyword evidence="4" id="KW-0238">DNA-binding</keyword>
<dbReference type="EMBL" id="JBHLUH010000025">
    <property type="protein sequence ID" value="MFC0529143.1"/>
    <property type="molecule type" value="Genomic_DNA"/>
</dbReference>
<keyword evidence="7" id="KW-1133">Transmembrane helix</keyword>
<dbReference type="InterPro" id="IPR013324">
    <property type="entry name" value="RNA_pol_sigma_r3/r4-like"/>
</dbReference>
<feature type="domain" description="RNA polymerase sigma-70 region 2" evidence="8">
    <location>
        <begin position="36"/>
        <end position="104"/>
    </location>
</feature>
<dbReference type="Gene3D" id="1.10.10.10">
    <property type="entry name" value="Winged helix-like DNA-binding domain superfamily/Winged helix DNA-binding domain"/>
    <property type="match status" value="1"/>
</dbReference>
<comment type="caution">
    <text evidence="10">The sequence shown here is derived from an EMBL/GenBank/DDBJ whole genome shotgun (WGS) entry which is preliminary data.</text>
</comment>
<evidence type="ECO:0000256" key="2">
    <source>
        <dbReference type="ARBA" id="ARBA00023015"/>
    </source>
</evidence>
<feature type="transmembrane region" description="Helical" evidence="7">
    <location>
        <begin position="290"/>
        <end position="309"/>
    </location>
</feature>
<dbReference type="SUPFAM" id="SSF88946">
    <property type="entry name" value="Sigma2 domain of RNA polymerase sigma factors"/>
    <property type="match status" value="1"/>
</dbReference>
<evidence type="ECO:0000313" key="10">
    <source>
        <dbReference type="EMBL" id="MFC0529143.1"/>
    </source>
</evidence>
<dbReference type="PANTHER" id="PTHR43133">
    <property type="entry name" value="RNA POLYMERASE ECF-TYPE SIGMA FACTO"/>
    <property type="match status" value="1"/>
</dbReference>
<dbReference type="Gene3D" id="1.10.1740.10">
    <property type="match status" value="1"/>
</dbReference>
<evidence type="ECO:0000256" key="3">
    <source>
        <dbReference type="ARBA" id="ARBA00023082"/>
    </source>
</evidence>
<dbReference type="InterPro" id="IPR013325">
    <property type="entry name" value="RNA_pol_sigma_r2"/>
</dbReference>
<name>A0ABV6M3X1_9ACTN</name>
<protein>
    <submittedName>
        <fullName evidence="10">Sigma-70 family RNA polymerase sigma factor</fullName>
    </submittedName>
</protein>
<dbReference type="InterPro" id="IPR041916">
    <property type="entry name" value="Anti_sigma_zinc_sf"/>
</dbReference>
<dbReference type="NCBIfam" id="TIGR02937">
    <property type="entry name" value="sigma70-ECF"/>
    <property type="match status" value="1"/>
</dbReference>
<keyword evidence="2" id="KW-0805">Transcription regulation</keyword>